<evidence type="ECO:0000313" key="2">
    <source>
        <dbReference type="EMBL" id="TQL84892.1"/>
    </source>
</evidence>
<evidence type="ECO:0000256" key="1">
    <source>
        <dbReference type="SAM" id="MobiDB-lite"/>
    </source>
</evidence>
<feature type="compositionally biased region" description="Pro residues" evidence="1">
    <location>
        <begin position="203"/>
        <end position="212"/>
    </location>
</feature>
<gene>
    <name evidence="2" type="ORF">FB560_0485</name>
</gene>
<reference evidence="2 3" key="1">
    <citation type="submission" date="2019-06" db="EMBL/GenBank/DDBJ databases">
        <title>Sequencing the genomes of 1000 actinobacteria strains.</title>
        <authorList>
            <person name="Klenk H.-P."/>
        </authorList>
    </citation>
    <scope>NUCLEOTIDE SEQUENCE [LARGE SCALE GENOMIC DNA]</scope>
    <source>
        <strain evidence="2 3">DSM 20169</strain>
    </source>
</reference>
<organism evidence="2 3">
    <name type="scientific">Microbacterium saperdae</name>
    <dbReference type="NCBI Taxonomy" id="69368"/>
    <lineage>
        <taxon>Bacteria</taxon>
        <taxon>Bacillati</taxon>
        <taxon>Actinomycetota</taxon>
        <taxon>Actinomycetes</taxon>
        <taxon>Micrococcales</taxon>
        <taxon>Microbacteriaceae</taxon>
        <taxon>Microbacterium</taxon>
    </lineage>
</organism>
<sequence>MTDARLKGEWLTAPAHDGLSDQAYRVLHNALMHCAEQGSDGAISNRELRFLYPGVIGSETLAELQEAGFWSPTLDGYQLIGWSTTLGQNTASEIEGYREMNRIRQRKWREERSRKAAESAAQQAQALDIPVAQGGVAGEKKEALKSMGETRDITRDITRDVTVTVQARTGTAKAVPARAQDLNGPVPENSRQEPVDNFEGTGPEPPRAPPRTSPTYGAPLDTTAVIRAVSDHLPDNFDDTALQTLANEILSRAASHVHDPTAYVIATIRSWRQPNMTGADLVDAGEWLERVESIDRERRYQHDLVTTRGT</sequence>
<accession>A0A543BJ82</accession>
<comment type="caution">
    <text evidence="2">The sequence shown here is derived from an EMBL/GenBank/DDBJ whole genome shotgun (WGS) entry which is preliminary data.</text>
</comment>
<dbReference type="EMBL" id="VFOX01000001">
    <property type="protein sequence ID" value="TQL84892.1"/>
    <property type="molecule type" value="Genomic_DNA"/>
</dbReference>
<protein>
    <submittedName>
        <fullName evidence="2">Uncharacterized protein</fullName>
    </submittedName>
</protein>
<keyword evidence="3" id="KW-1185">Reference proteome</keyword>
<dbReference type="Proteomes" id="UP000317209">
    <property type="component" value="Unassembled WGS sequence"/>
</dbReference>
<name>A0A543BJ82_9MICO</name>
<evidence type="ECO:0000313" key="3">
    <source>
        <dbReference type="Proteomes" id="UP000317209"/>
    </source>
</evidence>
<feature type="region of interest" description="Disordered" evidence="1">
    <location>
        <begin position="177"/>
        <end position="217"/>
    </location>
</feature>
<dbReference type="AlphaFoldDB" id="A0A543BJ82"/>
<proteinExistence type="predicted"/>